<dbReference type="GO" id="GO:0005737">
    <property type="term" value="C:cytoplasm"/>
    <property type="evidence" value="ECO:0007669"/>
    <property type="project" value="TreeGrafter"/>
</dbReference>
<keyword evidence="1" id="KW-0479">Metal-binding</keyword>
<dbReference type="SMART" id="SM00271">
    <property type="entry name" value="DnaJ"/>
    <property type="match status" value="1"/>
</dbReference>
<evidence type="ECO:0000256" key="1">
    <source>
        <dbReference type="ARBA" id="ARBA00022723"/>
    </source>
</evidence>
<protein>
    <recommendedName>
        <fullName evidence="6">J domain-containing protein</fullName>
    </recommendedName>
</protein>
<dbReference type="FunFam" id="2.60.260.20:FF:000005">
    <property type="entry name" value="Chaperone protein dnaJ 1, mitochondrial"/>
    <property type="match status" value="1"/>
</dbReference>
<dbReference type="PRINTS" id="PR00625">
    <property type="entry name" value="JDOMAIN"/>
</dbReference>
<dbReference type="AlphaFoldDB" id="A0A1F7IAK3"/>
<dbReference type="EMBL" id="MGAF01000033">
    <property type="protein sequence ID" value="OGK40395.1"/>
    <property type="molecule type" value="Genomic_DNA"/>
</dbReference>
<dbReference type="Proteomes" id="UP000179270">
    <property type="component" value="Unassembled WGS sequence"/>
</dbReference>
<dbReference type="InterPro" id="IPR036869">
    <property type="entry name" value="J_dom_sf"/>
</dbReference>
<evidence type="ECO:0000313" key="8">
    <source>
        <dbReference type="Proteomes" id="UP000179270"/>
    </source>
</evidence>
<dbReference type="SUPFAM" id="SSF46565">
    <property type="entry name" value="Chaperone J-domain"/>
    <property type="match status" value="1"/>
</dbReference>
<dbReference type="InterPro" id="IPR008971">
    <property type="entry name" value="HSP40/DnaJ_pept-bd"/>
</dbReference>
<dbReference type="GO" id="GO:0042026">
    <property type="term" value="P:protein refolding"/>
    <property type="evidence" value="ECO:0007669"/>
    <property type="project" value="TreeGrafter"/>
</dbReference>
<keyword evidence="4" id="KW-0862">Zinc</keyword>
<feature type="domain" description="J" evidence="6">
    <location>
        <begin position="3"/>
        <end position="67"/>
    </location>
</feature>
<dbReference type="PANTHER" id="PTHR43096">
    <property type="entry name" value="DNAJ HOMOLOG 1, MITOCHONDRIAL-RELATED"/>
    <property type="match status" value="1"/>
</dbReference>
<evidence type="ECO:0000256" key="3">
    <source>
        <dbReference type="ARBA" id="ARBA00022771"/>
    </source>
</evidence>
<dbReference type="PROSITE" id="PS50076">
    <property type="entry name" value="DNAJ_2"/>
    <property type="match status" value="1"/>
</dbReference>
<dbReference type="InterPro" id="IPR002939">
    <property type="entry name" value="DnaJ_C"/>
</dbReference>
<sequence>MVDYYELLGVSKTASDQEIKTAYRKQALKWHPDRNKSPEANTKFKEINKAFEVLADPKKKEMYDQYGKEAFERGGFGGAGGGQQTYQQGPFSYTYSSSGGNPFEGADFGGFSDPFEIFEQFFGFQSPFQRGGRRARRDVYELELTFDEAVHGVEKTTVIKGDRKVIKIPAGVDNGNRIRFSDFDVQVAVRPHQYFKREGQDVYLEKEISYPLAVLGGAVNVVTINDSVNLKVRPGTKSGTTVRLRGQGIPYPNSSRRGDQYVVYRIKVPERVSSRAKKLLEELKEEI</sequence>
<evidence type="ECO:0000256" key="4">
    <source>
        <dbReference type="ARBA" id="ARBA00022833"/>
    </source>
</evidence>
<proteinExistence type="predicted"/>
<dbReference type="Pfam" id="PF01556">
    <property type="entry name" value="DnaJ_C"/>
    <property type="match status" value="1"/>
</dbReference>
<gene>
    <name evidence="7" type="ORF">A3A74_01670</name>
</gene>
<dbReference type="InterPro" id="IPR001623">
    <property type="entry name" value="DnaJ_domain"/>
</dbReference>
<keyword evidence="5" id="KW-0143">Chaperone</keyword>
<keyword evidence="2" id="KW-0677">Repeat</keyword>
<dbReference type="PROSITE" id="PS00636">
    <property type="entry name" value="DNAJ_1"/>
    <property type="match status" value="1"/>
</dbReference>
<dbReference type="CDD" id="cd10747">
    <property type="entry name" value="DnaJ_C"/>
    <property type="match status" value="1"/>
</dbReference>
<dbReference type="STRING" id="1802055.A3A74_01670"/>
<reference evidence="7 8" key="1">
    <citation type="journal article" date="2016" name="Nat. Commun.">
        <title>Thousands of microbial genomes shed light on interconnected biogeochemical processes in an aquifer system.</title>
        <authorList>
            <person name="Anantharaman K."/>
            <person name="Brown C.T."/>
            <person name="Hug L.A."/>
            <person name="Sharon I."/>
            <person name="Castelle C.J."/>
            <person name="Probst A.J."/>
            <person name="Thomas B.C."/>
            <person name="Singh A."/>
            <person name="Wilkins M.J."/>
            <person name="Karaoz U."/>
            <person name="Brodie E.L."/>
            <person name="Williams K.H."/>
            <person name="Hubbard S.S."/>
            <person name="Banfield J.F."/>
        </authorList>
    </citation>
    <scope>NUCLEOTIDE SEQUENCE [LARGE SCALE GENOMIC DNA]</scope>
</reference>
<organism evidence="7 8">
    <name type="scientific">Candidatus Roizmanbacteria bacterium RIFCSPLOWO2_01_FULL_35_13</name>
    <dbReference type="NCBI Taxonomy" id="1802055"/>
    <lineage>
        <taxon>Bacteria</taxon>
        <taxon>Candidatus Roizmaniibacteriota</taxon>
    </lineage>
</organism>
<dbReference type="InterPro" id="IPR018253">
    <property type="entry name" value="DnaJ_domain_CS"/>
</dbReference>
<dbReference type="CDD" id="cd06257">
    <property type="entry name" value="DnaJ"/>
    <property type="match status" value="1"/>
</dbReference>
<evidence type="ECO:0000313" key="7">
    <source>
        <dbReference type="EMBL" id="OGK40395.1"/>
    </source>
</evidence>
<dbReference type="GO" id="GO:0051082">
    <property type="term" value="F:unfolded protein binding"/>
    <property type="evidence" value="ECO:0007669"/>
    <property type="project" value="InterPro"/>
</dbReference>
<dbReference type="GO" id="GO:0008270">
    <property type="term" value="F:zinc ion binding"/>
    <property type="evidence" value="ECO:0007669"/>
    <property type="project" value="UniProtKB-KW"/>
</dbReference>
<accession>A0A1F7IAK3</accession>
<dbReference type="Pfam" id="PF00226">
    <property type="entry name" value="DnaJ"/>
    <property type="match status" value="1"/>
</dbReference>
<dbReference type="Gene3D" id="2.60.260.20">
    <property type="entry name" value="Urease metallochaperone UreE, N-terminal domain"/>
    <property type="match status" value="2"/>
</dbReference>
<name>A0A1F7IAK3_9BACT</name>
<evidence type="ECO:0000256" key="2">
    <source>
        <dbReference type="ARBA" id="ARBA00022737"/>
    </source>
</evidence>
<keyword evidence="3" id="KW-0863">Zinc-finger</keyword>
<dbReference type="Gene3D" id="1.10.287.110">
    <property type="entry name" value="DnaJ domain"/>
    <property type="match status" value="1"/>
</dbReference>
<dbReference type="PANTHER" id="PTHR43096:SF52">
    <property type="entry name" value="DNAJ HOMOLOG 1, MITOCHONDRIAL-RELATED"/>
    <property type="match status" value="1"/>
</dbReference>
<dbReference type="SUPFAM" id="SSF49493">
    <property type="entry name" value="HSP40/DnaJ peptide-binding domain"/>
    <property type="match status" value="2"/>
</dbReference>
<evidence type="ECO:0000259" key="6">
    <source>
        <dbReference type="PROSITE" id="PS50076"/>
    </source>
</evidence>
<comment type="caution">
    <text evidence="7">The sequence shown here is derived from an EMBL/GenBank/DDBJ whole genome shotgun (WGS) entry which is preliminary data.</text>
</comment>
<evidence type="ECO:0000256" key="5">
    <source>
        <dbReference type="ARBA" id="ARBA00023186"/>
    </source>
</evidence>